<evidence type="ECO:0000259" key="22">
    <source>
        <dbReference type="PROSITE" id="PS50835"/>
    </source>
</evidence>
<dbReference type="GO" id="GO:0007420">
    <property type="term" value="P:brain development"/>
    <property type="evidence" value="ECO:0007669"/>
    <property type="project" value="TreeGrafter"/>
</dbReference>
<keyword evidence="14" id="KW-0325">Glycoprotein</keyword>
<evidence type="ECO:0000256" key="17">
    <source>
        <dbReference type="ARBA" id="ARBA00072847"/>
    </source>
</evidence>
<evidence type="ECO:0000256" key="19">
    <source>
        <dbReference type="SAM" id="MobiDB-lite"/>
    </source>
</evidence>
<name>A0A1A8RW69_9TELE</name>
<proteinExistence type="inferred from homology"/>
<accession>A0A1A8RW69</accession>
<dbReference type="PANTHER" id="PTHR44170">
    <property type="entry name" value="PROTEIN SIDEKICK"/>
    <property type="match status" value="1"/>
</dbReference>
<feature type="signal peptide" evidence="21">
    <location>
        <begin position="1"/>
        <end position="21"/>
    </location>
</feature>
<sequence length="1152" mass="128613">MRLQRSPALAAVLILITCVCAFYTTAAINIPLEIEQLPTITAQPPSSLIAFPFDESFPMTCEAKGNPRPEFRWTKNGQEFNHSVDPRLMKEENSGTFVIPNNGNLTEYQGTYRCYASNTLGTAVSQDVEFIVSNEPKFPKETLDPVKVDEGQPFILKCDPPTGIPPLQIYWMTISMQHIEQDERVSVGLNGDLYFSHAMEKDSRTDYCCFASFPRIRTIVQKTAMSVHVKPTIAILKRRPSLLTPPGVQSEKQLVKGDDLELECIPGGIPTPKVEWAKMGLELPDGAEVENHGKLLIIPRADQKDSGKYMCKAKNPLGEAVHYFTVTVEEPPEWVSEPRSQLSMIGTDVLIKCSARGTPEPSITWRVNGVPLKDSPAANRRIFDDTIIIRNAKASDSAVYQCEASNRHGSLLSNANIMIRNLPPMILTKDGEGYFAVESRGVTLHCNAFSSPPSTITWSKEDSSESVEGSRFKIHDNGSLEISRAEKSDAGQYTCLAKNTEGSSNIDAMLYVKDATRIVVTPEDQQILKGSEAQLSCLAEYDESFSHDFELVWEKDDIELSFNDTVNLRYFVEDSVLHIVNVSHGDQGVYRCVARTPVDQDEASALLMVLDVPDAPENLVLSEHRGRSVKLTWIPGDDHNSSITDFIIEYEENKWEMGKWRELLRVSRNQNSAVLRLHGHVEYRFRVYGVNSVGAGPPSKPTEMYRTPPAAPDKNPENIKIEGHLPHEMDINWEPLLPIEHNGPGLEYKVSYRRQDVEEEWTEHTVKRHSFVVKNTPTFVPYEIKVQTKNNQGWGPEPRIVSGYSGEDFPSTAPDDVAVEVMNSSVVKVTWTPVHKDKLRGHLGGYRINWWRLRSLVDSKKRHGDKHMLTFPGDRNHATVPGLTPFSEYSLIVMTFNGRGNGPGSHPINFKTPEGVPEKNPVFRVTDVQRHSVSLTWTPPSEPNGILTGYLLEYQLVNGTEEVGALQTIDINNPKTSKWVLRDLEPLSKYKLYLRSCTTKGCGPVVSEECTTDLETSLASVHGGISTQGWFIGLMCAIALLTLIVLIACFVNRNKGGKYSVKEKEDLHPDVESQGMNDDTFCEYSDNDEKPLKGSQHSLSREIKAGDSGDSLVDYGDEDAQFNEDGSFIGEYGPRKEKRVSAEIKAPVQTPA</sequence>
<keyword evidence="5" id="KW-0964">Secreted</keyword>
<evidence type="ECO:0000256" key="3">
    <source>
        <dbReference type="ARBA" id="ARBA00008588"/>
    </source>
</evidence>
<feature type="domain" description="Fibronectin type-III" evidence="23">
    <location>
        <begin position="615"/>
        <end position="710"/>
    </location>
</feature>
<feature type="domain" description="Fibronectin type-III" evidence="23">
    <location>
        <begin position="715"/>
        <end position="808"/>
    </location>
</feature>
<dbReference type="SMART" id="SM00409">
    <property type="entry name" value="IG"/>
    <property type="match status" value="6"/>
</dbReference>
<dbReference type="GO" id="GO:0098632">
    <property type="term" value="F:cell-cell adhesion mediator activity"/>
    <property type="evidence" value="ECO:0007669"/>
    <property type="project" value="TreeGrafter"/>
</dbReference>
<feature type="domain" description="Fibronectin type-III" evidence="23">
    <location>
        <begin position="813"/>
        <end position="915"/>
    </location>
</feature>
<feature type="compositionally biased region" description="Basic and acidic residues" evidence="19">
    <location>
        <begin position="1133"/>
        <end position="1142"/>
    </location>
</feature>
<keyword evidence="10" id="KW-0130">Cell adhesion</keyword>
<dbReference type="InterPro" id="IPR036179">
    <property type="entry name" value="Ig-like_dom_sf"/>
</dbReference>
<feature type="domain" description="Fibronectin type-III" evidence="23">
    <location>
        <begin position="917"/>
        <end position="1016"/>
    </location>
</feature>
<dbReference type="PANTHER" id="PTHR44170:SF45">
    <property type="entry name" value="NEURAL CELL ADHESION MOLECULE L1-LIKE PROTEIN ISOFORM X1"/>
    <property type="match status" value="1"/>
</dbReference>
<dbReference type="FunFam" id="2.60.40.10:FF:000367">
    <property type="entry name" value="Neural cell adhesion molecule L1-like protein"/>
    <property type="match status" value="1"/>
</dbReference>
<dbReference type="SMART" id="SM00408">
    <property type="entry name" value="IGc2"/>
    <property type="match status" value="5"/>
</dbReference>
<dbReference type="Pfam" id="PF00041">
    <property type="entry name" value="fn3"/>
    <property type="match status" value="4"/>
</dbReference>
<dbReference type="FunFam" id="2.60.40.10:FF:001779">
    <property type="entry name" value="Cell adhesion molecule L1-like b"/>
    <property type="match status" value="1"/>
</dbReference>
<feature type="region of interest" description="Disordered" evidence="19">
    <location>
        <begin position="697"/>
        <end position="716"/>
    </location>
</feature>
<dbReference type="EMBL" id="HAEH01019678">
    <property type="protein sequence ID" value="SBS09603.1"/>
    <property type="molecule type" value="Transcribed_RNA"/>
</dbReference>
<dbReference type="InterPro" id="IPR003599">
    <property type="entry name" value="Ig_sub"/>
</dbReference>
<feature type="domain" description="Ig-like" evidence="22">
    <location>
        <begin position="423"/>
        <end position="511"/>
    </location>
</feature>
<dbReference type="InterPro" id="IPR026966">
    <property type="entry name" value="Neurofascin/L1/NrCAM_C"/>
</dbReference>
<feature type="domain" description="Ig-like" evidence="22">
    <location>
        <begin position="516"/>
        <end position="604"/>
    </location>
</feature>
<dbReference type="SUPFAM" id="SSF48726">
    <property type="entry name" value="Immunoglobulin"/>
    <property type="match status" value="6"/>
</dbReference>
<evidence type="ECO:0000256" key="5">
    <source>
        <dbReference type="ARBA" id="ARBA00022525"/>
    </source>
</evidence>
<dbReference type="CDD" id="cd00063">
    <property type="entry name" value="FN3"/>
    <property type="match status" value="4"/>
</dbReference>
<evidence type="ECO:0000256" key="11">
    <source>
        <dbReference type="ARBA" id="ARBA00022989"/>
    </source>
</evidence>
<dbReference type="Pfam" id="PF07679">
    <property type="entry name" value="I-set"/>
    <property type="match status" value="2"/>
</dbReference>
<evidence type="ECO:0000256" key="2">
    <source>
        <dbReference type="ARBA" id="ARBA00004498"/>
    </source>
</evidence>
<dbReference type="FunFam" id="2.60.40.10:FF:000005">
    <property type="entry name" value="Neuronal cell adhesion molecule"/>
    <property type="match status" value="1"/>
</dbReference>
<keyword evidence="12 20" id="KW-0472">Membrane</keyword>
<protein>
    <recommendedName>
        <fullName evidence="17">Neural cell adhesion molecule L1-like protein</fullName>
    </recommendedName>
    <alternativeName>
        <fullName evidence="18">Close homolog of L1</fullName>
    </alternativeName>
</protein>
<dbReference type="GO" id="GO:0005886">
    <property type="term" value="C:plasma membrane"/>
    <property type="evidence" value="ECO:0007669"/>
    <property type="project" value="UniProtKB-SubCell"/>
</dbReference>
<keyword evidence="13" id="KW-1015">Disulfide bond</keyword>
<comment type="subunit">
    <text evidence="16">May interact with L1CAM. May interact with ITGB1/ITGA1 heterodimer and ITGB1/ITGA2 heterodimer as well as with ANK3.</text>
</comment>
<dbReference type="InterPro" id="IPR013783">
    <property type="entry name" value="Ig-like_fold"/>
</dbReference>
<keyword evidence="4" id="KW-1003">Cell membrane</keyword>
<feature type="transmembrane region" description="Helical" evidence="20">
    <location>
        <begin position="1030"/>
        <end position="1051"/>
    </location>
</feature>
<feature type="chain" id="PRO_5008378099" description="Neural cell adhesion molecule L1-like protein" evidence="21">
    <location>
        <begin position="22"/>
        <end position="1152"/>
    </location>
</feature>
<dbReference type="AlphaFoldDB" id="A0A1A8RW69"/>
<organism evidence="24">
    <name type="scientific">Nothobranchius rachovii</name>
    <name type="common">bluefin notho</name>
    <dbReference type="NCBI Taxonomy" id="451742"/>
    <lineage>
        <taxon>Eukaryota</taxon>
        <taxon>Metazoa</taxon>
        <taxon>Chordata</taxon>
        <taxon>Craniata</taxon>
        <taxon>Vertebrata</taxon>
        <taxon>Euteleostomi</taxon>
        <taxon>Actinopterygii</taxon>
        <taxon>Neopterygii</taxon>
        <taxon>Teleostei</taxon>
        <taxon>Neoteleostei</taxon>
        <taxon>Acanthomorphata</taxon>
        <taxon>Ovalentaria</taxon>
        <taxon>Atherinomorphae</taxon>
        <taxon>Cyprinodontiformes</taxon>
        <taxon>Nothobranchiidae</taxon>
        <taxon>Nothobranchius</taxon>
    </lineage>
</organism>
<dbReference type="InterPro" id="IPR003961">
    <property type="entry name" value="FN3_dom"/>
</dbReference>
<reference evidence="24" key="1">
    <citation type="submission" date="2016-05" db="EMBL/GenBank/DDBJ databases">
        <authorList>
            <person name="Lavstsen T."/>
            <person name="Jespersen J.S."/>
        </authorList>
    </citation>
    <scope>NUCLEOTIDE SEQUENCE</scope>
    <source>
        <tissue evidence="24">Brain</tissue>
    </source>
</reference>
<dbReference type="InterPro" id="IPR036116">
    <property type="entry name" value="FN3_sf"/>
</dbReference>
<evidence type="ECO:0000256" key="8">
    <source>
        <dbReference type="ARBA" id="ARBA00022729"/>
    </source>
</evidence>
<feature type="domain" description="Ig-like" evidence="22">
    <location>
        <begin position="38"/>
        <end position="125"/>
    </location>
</feature>
<dbReference type="FunFam" id="2.60.40.10:FF:000418">
    <property type="entry name" value="Neural cell adhesion molecule L1-like protein"/>
    <property type="match status" value="1"/>
</dbReference>
<keyword evidence="7 20" id="KW-0812">Transmembrane</keyword>
<dbReference type="SMART" id="SM00060">
    <property type="entry name" value="FN3"/>
    <property type="match status" value="4"/>
</dbReference>
<dbReference type="PROSITE" id="PS50835">
    <property type="entry name" value="IG_LIKE"/>
    <property type="match status" value="6"/>
</dbReference>
<dbReference type="InterPro" id="IPR003598">
    <property type="entry name" value="Ig_sub2"/>
</dbReference>
<feature type="domain" description="Ig-like" evidence="22">
    <location>
        <begin position="136"/>
        <end position="226"/>
    </location>
</feature>
<evidence type="ECO:0000256" key="7">
    <source>
        <dbReference type="ARBA" id="ARBA00022692"/>
    </source>
</evidence>
<dbReference type="GO" id="GO:0030424">
    <property type="term" value="C:axon"/>
    <property type="evidence" value="ECO:0007669"/>
    <property type="project" value="TreeGrafter"/>
</dbReference>
<evidence type="ECO:0000256" key="13">
    <source>
        <dbReference type="ARBA" id="ARBA00023157"/>
    </source>
</evidence>
<keyword evidence="15" id="KW-0393">Immunoglobulin domain</keyword>
<keyword evidence="9" id="KW-0677">Repeat</keyword>
<dbReference type="FunFam" id="2.60.40.10:FF:000057">
    <property type="entry name" value="neural cell adhesion molecule L1"/>
    <property type="match status" value="1"/>
</dbReference>
<dbReference type="InterPro" id="IPR007110">
    <property type="entry name" value="Ig-like_dom"/>
</dbReference>
<comment type="subcellular location">
    <subcellularLocation>
        <location evidence="1">Cell membrane</location>
        <topology evidence="1">Single-pass type I membrane protein</topology>
    </subcellularLocation>
    <subcellularLocation>
        <location evidence="2">Secreted</location>
        <location evidence="2">Extracellular space</location>
        <location evidence="2">Extracellular matrix</location>
    </subcellularLocation>
</comment>
<evidence type="ECO:0000256" key="21">
    <source>
        <dbReference type="SAM" id="SignalP"/>
    </source>
</evidence>
<evidence type="ECO:0000256" key="4">
    <source>
        <dbReference type="ARBA" id="ARBA00022475"/>
    </source>
</evidence>
<feature type="region of interest" description="Disordered" evidence="19">
    <location>
        <begin position="1064"/>
        <end position="1152"/>
    </location>
</feature>
<evidence type="ECO:0000256" key="20">
    <source>
        <dbReference type="SAM" id="Phobius"/>
    </source>
</evidence>
<dbReference type="Pfam" id="PF13882">
    <property type="entry name" value="Bravo_FIGEY"/>
    <property type="match status" value="1"/>
</dbReference>
<evidence type="ECO:0000256" key="18">
    <source>
        <dbReference type="ARBA" id="ARBA00082292"/>
    </source>
</evidence>
<evidence type="ECO:0000313" key="24">
    <source>
        <dbReference type="EMBL" id="SBS09603.1"/>
    </source>
</evidence>
<evidence type="ECO:0000256" key="12">
    <source>
        <dbReference type="ARBA" id="ARBA00023136"/>
    </source>
</evidence>
<dbReference type="GO" id="GO:0007411">
    <property type="term" value="P:axon guidance"/>
    <property type="evidence" value="ECO:0007669"/>
    <property type="project" value="TreeGrafter"/>
</dbReference>
<evidence type="ECO:0000256" key="14">
    <source>
        <dbReference type="ARBA" id="ARBA00023180"/>
    </source>
</evidence>
<dbReference type="FunFam" id="2.60.40.10:FF:000768">
    <property type="entry name" value="Neural cell adhesion molecule L1-like protein"/>
    <property type="match status" value="1"/>
</dbReference>
<dbReference type="FunFam" id="2.60.40.10:FF:000038">
    <property type="entry name" value="Neuronal cell adhesion molecule"/>
    <property type="match status" value="1"/>
</dbReference>
<reference evidence="24" key="2">
    <citation type="submission" date="2016-06" db="EMBL/GenBank/DDBJ databases">
        <title>The genome of a short-lived fish provides insights into sex chromosome evolution and the genetic control of aging.</title>
        <authorList>
            <person name="Reichwald K."/>
            <person name="Felder M."/>
            <person name="Petzold A."/>
            <person name="Koch P."/>
            <person name="Groth M."/>
            <person name="Platzer M."/>
        </authorList>
    </citation>
    <scope>NUCLEOTIDE SEQUENCE</scope>
    <source>
        <tissue evidence="24">Brain</tissue>
    </source>
</reference>
<feature type="domain" description="Ig-like" evidence="22">
    <location>
        <begin position="240"/>
        <end position="327"/>
    </location>
</feature>
<comment type="similarity">
    <text evidence="3">Belongs to the immunoglobulin superfamily. L1/neurofascin/NgCAM family.</text>
</comment>
<dbReference type="Gene3D" id="2.60.40.10">
    <property type="entry name" value="Immunoglobulins"/>
    <property type="match status" value="10"/>
</dbReference>
<keyword evidence="11 20" id="KW-1133">Transmembrane helix</keyword>
<evidence type="ECO:0000256" key="1">
    <source>
        <dbReference type="ARBA" id="ARBA00004251"/>
    </source>
</evidence>
<dbReference type="PROSITE" id="PS50853">
    <property type="entry name" value="FN3"/>
    <property type="match status" value="4"/>
</dbReference>
<evidence type="ECO:0000256" key="16">
    <source>
        <dbReference type="ARBA" id="ARBA00062194"/>
    </source>
</evidence>
<keyword evidence="8 21" id="KW-0732">Signal</keyword>
<evidence type="ECO:0000256" key="9">
    <source>
        <dbReference type="ARBA" id="ARBA00022737"/>
    </source>
</evidence>
<dbReference type="SUPFAM" id="SSF49265">
    <property type="entry name" value="Fibronectin type III"/>
    <property type="match status" value="2"/>
</dbReference>
<feature type="domain" description="Ig-like" evidence="22">
    <location>
        <begin position="332"/>
        <end position="418"/>
    </location>
</feature>
<evidence type="ECO:0000256" key="6">
    <source>
        <dbReference type="ARBA" id="ARBA00022530"/>
    </source>
</evidence>
<keyword evidence="6" id="KW-0272">Extracellular matrix</keyword>
<evidence type="ECO:0000256" key="15">
    <source>
        <dbReference type="ARBA" id="ARBA00023319"/>
    </source>
</evidence>
<gene>
    <name evidence="24" type="primary">CHL1</name>
</gene>
<evidence type="ECO:0000256" key="10">
    <source>
        <dbReference type="ARBA" id="ARBA00022889"/>
    </source>
</evidence>
<dbReference type="InterPro" id="IPR013098">
    <property type="entry name" value="Ig_I-set"/>
</dbReference>
<dbReference type="Pfam" id="PF13927">
    <property type="entry name" value="Ig_3"/>
    <property type="match status" value="3"/>
</dbReference>
<evidence type="ECO:0000259" key="23">
    <source>
        <dbReference type="PROSITE" id="PS50853"/>
    </source>
</evidence>